<organism evidence="3 4">
    <name type="scientific">[Myrmecia] bisecta</name>
    <dbReference type="NCBI Taxonomy" id="41462"/>
    <lineage>
        <taxon>Eukaryota</taxon>
        <taxon>Viridiplantae</taxon>
        <taxon>Chlorophyta</taxon>
        <taxon>core chlorophytes</taxon>
        <taxon>Trebouxiophyceae</taxon>
        <taxon>Trebouxiales</taxon>
        <taxon>Trebouxiaceae</taxon>
        <taxon>Myrmecia</taxon>
    </lineage>
</organism>
<proteinExistence type="predicted"/>
<feature type="transmembrane region" description="Helical" evidence="2">
    <location>
        <begin position="202"/>
        <end position="224"/>
    </location>
</feature>
<feature type="transmembrane region" description="Helical" evidence="2">
    <location>
        <begin position="6"/>
        <end position="28"/>
    </location>
</feature>
<feature type="transmembrane region" description="Helical" evidence="2">
    <location>
        <begin position="136"/>
        <end position="159"/>
    </location>
</feature>
<dbReference type="Pfam" id="PF04654">
    <property type="entry name" value="DUF599"/>
    <property type="match status" value="1"/>
</dbReference>
<feature type="compositionally biased region" description="Low complexity" evidence="1">
    <location>
        <begin position="250"/>
        <end position="263"/>
    </location>
</feature>
<name>A0AAW1PKA2_9CHLO</name>
<keyword evidence="2" id="KW-1133">Transmembrane helix</keyword>
<dbReference type="Proteomes" id="UP001489004">
    <property type="component" value="Unassembled WGS sequence"/>
</dbReference>
<comment type="caution">
    <text evidence="3">The sequence shown here is derived from an EMBL/GenBank/DDBJ whole genome shotgun (WGS) entry which is preliminary data.</text>
</comment>
<dbReference type="PANTHER" id="PTHR31168">
    <property type="entry name" value="OS02G0292800 PROTEIN"/>
    <property type="match status" value="1"/>
</dbReference>
<dbReference type="EMBL" id="JALJOR010000010">
    <property type="protein sequence ID" value="KAK9810220.1"/>
    <property type="molecule type" value="Genomic_DNA"/>
</dbReference>
<evidence type="ECO:0000256" key="1">
    <source>
        <dbReference type="SAM" id="MobiDB-lite"/>
    </source>
</evidence>
<keyword evidence="2" id="KW-0472">Membrane</keyword>
<dbReference type="AlphaFoldDB" id="A0AAW1PKA2"/>
<keyword evidence="4" id="KW-1185">Reference proteome</keyword>
<dbReference type="PANTHER" id="PTHR31168:SF1">
    <property type="entry name" value="DUF599 FAMILY PROTEIN"/>
    <property type="match status" value="1"/>
</dbReference>
<accession>A0AAW1PKA2</accession>
<feature type="transmembrane region" description="Helical" evidence="2">
    <location>
        <begin position="77"/>
        <end position="97"/>
    </location>
</feature>
<evidence type="ECO:0000313" key="3">
    <source>
        <dbReference type="EMBL" id="KAK9810220.1"/>
    </source>
</evidence>
<feature type="region of interest" description="Disordered" evidence="1">
    <location>
        <begin position="250"/>
        <end position="270"/>
    </location>
</feature>
<protein>
    <submittedName>
        <fullName evidence="3">Uncharacterized protein</fullName>
    </submittedName>
</protein>
<reference evidence="3 4" key="1">
    <citation type="journal article" date="2024" name="Nat. Commun.">
        <title>Phylogenomics reveals the evolutionary origins of lichenization in chlorophyte algae.</title>
        <authorList>
            <person name="Puginier C."/>
            <person name="Libourel C."/>
            <person name="Otte J."/>
            <person name="Skaloud P."/>
            <person name="Haon M."/>
            <person name="Grisel S."/>
            <person name="Petersen M."/>
            <person name="Berrin J.G."/>
            <person name="Delaux P.M."/>
            <person name="Dal Grande F."/>
            <person name="Keller J."/>
        </authorList>
    </citation>
    <scope>NUCLEOTIDE SEQUENCE [LARGE SCALE GENOMIC DNA]</scope>
    <source>
        <strain evidence="3 4">SAG 2043</strain>
    </source>
</reference>
<evidence type="ECO:0000313" key="4">
    <source>
        <dbReference type="Proteomes" id="UP001489004"/>
    </source>
</evidence>
<dbReference type="InterPro" id="IPR006747">
    <property type="entry name" value="DUF599"/>
</dbReference>
<keyword evidence="2" id="KW-0812">Transmembrane</keyword>
<evidence type="ECO:0000256" key="2">
    <source>
        <dbReference type="SAM" id="Phobius"/>
    </source>
</evidence>
<sequence length="270" mass="30571">MDRHAGYELLLVLLSVTVFFAYHLWLFWGRSFVTRHRKGHFNIWETNKAARQVWAEDVAQDSRDALQTYGIQTLRNAITASSFLATTCALIAVQGLLPVLFDVTRIARIDQLRKSDPITHGATIMNSTWKIAIAELTIWFSFLCFTQSIRMMVHLGFLLKVVASPLNKGKFFTIEEVVALSLRATIMFTAGLRAFYAFLPLIAWLFGPTAMFVSTVLLVFSLYITDSIPKEPLWQLPESYRKAQDDIEAQAVKASGSSSSNASHLHRRHK</sequence>
<gene>
    <name evidence="3" type="ORF">WJX72_006937</name>
</gene>